<dbReference type="Proteomes" id="UP000838878">
    <property type="component" value="Chromosome 10"/>
</dbReference>
<dbReference type="EMBL" id="OV170230">
    <property type="protein sequence ID" value="CAH0715698.1"/>
    <property type="molecule type" value="Genomic_DNA"/>
</dbReference>
<proteinExistence type="predicted"/>
<dbReference type="AlphaFoldDB" id="A0A8J9U8E1"/>
<keyword evidence="2" id="KW-1185">Reference proteome</keyword>
<evidence type="ECO:0000313" key="1">
    <source>
        <dbReference type="EMBL" id="CAH0715698.1"/>
    </source>
</evidence>
<feature type="non-terminal residue" evidence="1">
    <location>
        <position position="82"/>
    </location>
</feature>
<gene>
    <name evidence="1" type="ORF">BINO364_LOCUS2590</name>
</gene>
<organism evidence="1 2">
    <name type="scientific">Brenthis ino</name>
    <name type="common">lesser marbled fritillary</name>
    <dbReference type="NCBI Taxonomy" id="405034"/>
    <lineage>
        <taxon>Eukaryota</taxon>
        <taxon>Metazoa</taxon>
        <taxon>Ecdysozoa</taxon>
        <taxon>Arthropoda</taxon>
        <taxon>Hexapoda</taxon>
        <taxon>Insecta</taxon>
        <taxon>Pterygota</taxon>
        <taxon>Neoptera</taxon>
        <taxon>Endopterygota</taxon>
        <taxon>Lepidoptera</taxon>
        <taxon>Glossata</taxon>
        <taxon>Ditrysia</taxon>
        <taxon>Papilionoidea</taxon>
        <taxon>Nymphalidae</taxon>
        <taxon>Heliconiinae</taxon>
        <taxon>Argynnini</taxon>
        <taxon>Brenthis</taxon>
    </lineage>
</organism>
<accession>A0A8J9U8E1</accession>
<sequence length="82" mass="9333">MKKTKSVNVCTLWTFFDLVKNDDGFTEGVMSYQHSSIWRIPLTMLNLCYKNFPLPGHTASTVIMPCNGTHSRVESDLYRATS</sequence>
<reference evidence="1" key="1">
    <citation type="submission" date="2021-12" db="EMBL/GenBank/DDBJ databases">
        <authorList>
            <person name="Martin H S."/>
        </authorList>
    </citation>
    <scope>NUCLEOTIDE SEQUENCE</scope>
</reference>
<evidence type="ECO:0000313" key="2">
    <source>
        <dbReference type="Proteomes" id="UP000838878"/>
    </source>
</evidence>
<name>A0A8J9U8E1_9NEOP</name>
<protein>
    <submittedName>
        <fullName evidence="1">Uncharacterized protein</fullName>
    </submittedName>
</protein>